<evidence type="ECO:0000313" key="1">
    <source>
        <dbReference type="EMBL" id="GGD80110.1"/>
    </source>
</evidence>
<dbReference type="Proteomes" id="UP000629365">
    <property type="component" value="Unassembled WGS sequence"/>
</dbReference>
<organism evidence="1 2">
    <name type="scientific">Microbacterium murale</name>
    <dbReference type="NCBI Taxonomy" id="1081040"/>
    <lineage>
        <taxon>Bacteria</taxon>
        <taxon>Bacillati</taxon>
        <taxon>Actinomycetota</taxon>
        <taxon>Actinomycetes</taxon>
        <taxon>Micrococcales</taxon>
        <taxon>Microbacteriaceae</taxon>
        <taxon>Microbacterium</taxon>
    </lineage>
</organism>
<keyword evidence="2" id="KW-1185">Reference proteome</keyword>
<evidence type="ECO:0000313" key="2">
    <source>
        <dbReference type="Proteomes" id="UP000629365"/>
    </source>
</evidence>
<accession>A0ABQ1RV34</accession>
<dbReference type="EMBL" id="BMCM01000003">
    <property type="protein sequence ID" value="GGD80110.1"/>
    <property type="molecule type" value="Genomic_DNA"/>
</dbReference>
<reference evidence="2" key="1">
    <citation type="journal article" date="2019" name="Int. J. Syst. Evol. Microbiol.">
        <title>The Global Catalogue of Microorganisms (GCM) 10K type strain sequencing project: providing services to taxonomists for standard genome sequencing and annotation.</title>
        <authorList>
            <consortium name="The Broad Institute Genomics Platform"/>
            <consortium name="The Broad Institute Genome Sequencing Center for Infectious Disease"/>
            <person name="Wu L."/>
            <person name="Ma J."/>
        </authorList>
    </citation>
    <scope>NUCLEOTIDE SEQUENCE [LARGE SCALE GENOMIC DNA]</scope>
    <source>
        <strain evidence="2">CCM 7640</strain>
    </source>
</reference>
<name>A0ABQ1RV34_9MICO</name>
<sequence length="146" mass="16405">MDDLAVGTWHIVESSLSLWRSRHDPTVTYGALPDGSLVDVVAFRSRRGVTRRIIGIDRRGPDGGWRWRGVGPVTRLARSDWRFVAGDASEGWAVTAFERTPFTSAGIDLYFRSRHPSLEMVDLARRAASADPRAQRWAPSLFRTQP</sequence>
<gene>
    <name evidence="1" type="ORF">GCM10007269_23770</name>
</gene>
<proteinExistence type="predicted"/>
<protein>
    <submittedName>
        <fullName evidence="1">Uncharacterized protein</fullName>
    </submittedName>
</protein>
<dbReference type="RefSeq" id="WP_188436774.1">
    <property type="nucleotide sequence ID" value="NZ_BMCM01000003.1"/>
</dbReference>
<comment type="caution">
    <text evidence="1">The sequence shown here is derived from an EMBL/GenBank/DDBJ whole genome shotgun (WGS) entry which is preliminary data.</text>
</comment>